<sequence>STSQNPSAPSVKSHGEVDGKYNDFMSSNSKNLSASAINSHREVDGKDNNFFNILGLPNELITPIFSHLLPKDRLRARVNKRLLKVELETKYFIKKMIIGEFSPQFEERQSDNTINTAPSRRPYDLVVTIDGHSYSPDFIPRTTQNASIEYLRIELSGNDVSHREVYNRIKIIDVKMLDLRFQNDYFSREIIVDSFFLDIAKRIEVATIDKCLNITAEVFHQVYKGMIDGSCKLRNFHTYEVNKHQCNLFLQLIGISFADAKFRSNRDIEVYGFGFQCNSHYIYSSTNPIHFRIFDGKFEIFLNNFVFDGIEGEFGFVLHETEESLWEAKKPERYS</sequence>
<reference evidence="4" key="1">
    <citation type="submission" date="2022-10" db="EMBL/GenBank/DDBJ databases">
        <title>Genome assembly of Pristionchus species.</title>
        <authorList>
            <person name="Yoshida K."/>
            <person name="Sommer R.J."/>
        </authorList>
    </citation>
    <scope>NUCLEOTIDE SEQUENCE [LARGE SCALE GENOMIC DNA]</scope>
    <source>
        <strain evidence="4">RS5460</strain>
    </source>
</reference>
<evidence type="ECO:0000313" key="3">
    <source>
        <dbReference type="EMBL" id="GMR31267.1"/>
    </source>
</evidence>
<feature type="compositionally biased region" description="Polar residues" evidence="1">
    <location>
        <begin position="1"/>
        <end position="10"/>
    </location>
</feature>
<evidence type="ECO:0000256" key="1">
    <source>
        <dbReference type="SAM" id="MobiDB-lite"/>
    </source>
</evidence>
<feature type="non-terminal residue" evidence="3">
    <location>
        <position position="1"/>
    </location>
</feature>
<evidence type="ECO:0000313" key="4">
    <source>
        <dbReference type="Proteomes" id="UP001328107"/>
    </source>
</evidence>
<organism evidence="3 4">
    <name type="scientific">Pristionchus mayeri</name>
    <dbReference type="NCBI Taxonomy" id="1317129"/>
    <lineage>
        <taxon>Eukaryota</taxon>
        <taxon>Metazoa</taxon>
        <taxon>Ecdysozoa</taxon>
        <taxon>Nematoda</taxon>
        <taxon>Chromadorea</taxon>
        <taxon>Rhabditida</taxon>
        <taxon>Rhabditina</taxon>
        <taxon>Diplogasteromorpha</taxon>
        <taxon>Diplogasteroidea</taxon>
        <taxon>Neodiplogasteridae</taxon>
        <taxon>Pristionchus</taxon>
    </lineage>
</organism>
<gene>
    <name evidence="3" type="ORF">PMAYCL1PPCAC_01462</name>
</gene>
<dbReference type="CDD" id="cd09917">
    <property type="entry name" value="F-box_SF"/>
    <property type="match status" value="1"/>
</dbReference>
<dbReference type="AlphaFoldDB" id="A0AAN4YYI6"/>
<dbReference type="Proteomes" id="UP001328107">
    <property type="component" value="Unassembled WGS sequence"/>
</dbReference>
<accession>A0AAN4YYI6</accession>
<feature type="region of interest" description="Disordered" evidence="1">
    <location>
        <begin position="1"/>
        <end position="24"/>
    </location>
</feature>
<evidence type="ECO:0000259" key="2">
    <source>
        <dbReference type="PROSITE" id="PS50181"/>
    </source>
</evidence>
<protein>
    <recommendedName>
        <fullName evidence="2">F-box domain-containing protein</fullName>
    </recommendedName>
</protein>
<dbReference type="PROSITE" id="PS50181">
    <property type="entry name" value="FBOX"/>
    <property type="match status" value="1"/>
</dbReference>
<name>A0AAN4YYI6_9BILA</name>
<feature type="non-terminal residue" evidence="3">
    <location>
        <position position="335"/>
    </location>
</feature>
<feature type="domain" description="F-box" evidence="2">
    <location>
        <begin position="50"/>
        <end position="96"/>
    </location>
</feature>
<dbReference type="EMBL" id="BTRK01000001">
    <property type="protein sequence ID" value="GMR31267.1"/>
    <property type="molecule type" value="Genomic_DNA"/>
</dbReference>
<comment type="caution">
    <text evidence="3">The sequence shown here is derived from an EMBL/GenBank/DDBJ whole genome shotgun (WGS) entry which is preliminary data.</text>
</comment>
<proteinExistence type="predicted"/>
<dbReference type="InterPro" id="IPR001810">
    <property type="entry name" value="F-box_dom"/>
</dbReference>
<keyword evidence="4" id="KW-1185">Reference proteome</keyword>